<evidence type="ECO:0000256" key="1">
    <source>
        <dbReference type="ARBA" id="ARBA00004947"/>
    </source>
</evidence>
<organism evidence="7 8">
    <name type="scientific">Chthonomonas calidirosea (strain DSM 23976 / ICMP 18418 / T49)</name>
    <dbReference type="NCBI Taxonomy" id="1303518"/>
    <lineage>
        <taxon>Bacteria</taxon>
        <taxon>Bacillati</taxon>
        <taxon>Armatimonadota</taxon>
        <taxon>Chthonomonadia</taxon>
        <taxon>Chthonomonadales</taxon>
        <taxon>Chthonomonadaceae</taxon>
        <taxon>Chthonomonas</taxon>
    </lineage>
</organism>
<evidence type="ECO:0000313" key="8">
    <source>
        <dbReference type="Proteomes" id="UP000014227"/>
    </source>
</evidence>
<dbReference type="SUPFAM" id="SSF51735">
    <property type="entry name" value="NAD(P)-binding Rossmann-fold domains"/>
    <property type="match status" value="1"/>
</dbReference>
<name>S0EZ51_CHTCT</name>
<dbReference type="InterPro" id="IPR001509">
    <property type="entry name" value="Epimerase_deHydtase"/>
</dbReference>
<dbReference type="RefSeq" id="WP_016483006.1">
    <property type="nucleotide sequence ID" value="NC_021487.1"/>
</dbReference>
<dbReference type="InParanoid" id="S0EZ51"/>
<sequence length="244" mass="26973">MQVLAIGGAGYVAGLTLPLLKYDFRFTIFDRNVPQQSELRDLPLIQGDVCDLAALAAACEGQEALLYMAMGSADWSSPEALTTAFDVNVKGLYLALEAAHRVGIEHAVYTSSMSVYDGDLTKRYFPDEAITPDALHCYGFTKWLGEEVCRNACRRFGMTINALRLCHPIADRAWQEQTQPGTPTIATAASDVARALKAALEYRGGGFEAFMISGDYEQRFMNMRKARRLLGWEPLARPHPKDPT</sequence>
<evidence type="ECO:0000256" key="5">
    <source>
        <dbReference type="ARBA" id="ARBA00033067"/>
    </source>
</evidence>
<dbReference type="Pfam" id="PF01370">
    <property type="entry name" value="Epimerase"/>
    <property type="match status" value="1"/>
</dbReference>
<proteinExistence type="inferred from homology"/>
<dbReference type="KEGG" id="ccz:CCALI_01660"/>
<evidence type="ECO:0000313" key="7">
    <source>
        <dbReference type="EMBL" id="CCW35474.1"/>
    </source>
</evidence>
<dbReference type="OrthoDB" id="8770295at2"/>
<evidence type="ECO:0000256" key="4">
    <source>
        <dbReference type="ARBA" id="ARBA00031367"/>
    </source>
</evidence>
<dbReference type="EMBL" id="HF951689">
    <property type="protein sequence ID" value="CCW35474.1"/>
    <property type="molecule type" value="Genomic_DNA"/>
</dbReference>
<protein>
    <recommendedName>
        <fullName evidence="3">UDP-glucose 4-epimerase</fullName>
    </recommendedName>
    <alternativeName>
        <fullName evidence="5">Galactowaldenase</fullName>
    </alternativeName>
    <alternativeName>
        <fullName evidence="4">UDP-galactose 4-epimerase</fullName>
    </alternativeName>
</protein>
<dbReference type="PANTHER" id="PTHR43725">
    <property type="entry name" value="UDP-GLUCOSE 4-EPIMERASE"/>
    <property type="match status" value="1"/>
</dbReference>
<dbReference type="PATRIC" id="fig|1303518.3.peg.1709"/>
<reference evidence="8" key="1">
    <citation type="submission" date="2013-03" db="EMBL/GenBank/DDBJ databases">
        <title>Genome sequence of Chthonomonas calidirosea, the first sequenced genome from the Armatimonadetes phylum (formally candidate division OP10).</title>
        <authorList>
            <person name="Lee K.C.Y."/>
            <person name="Morgan X.C."/>
            <person name="Dunfield P.F."/>
            <person name="Tamas I."/>
            <person name="Houghton K.M."/>
            <person name="Vyssotski M."/>
            <person name="Ryan J.L.J."/>
            <person name="Lagutin K."/>
            <person name="McDonald I.R."/>
            <person name="Stott M.B."/>
        </authorList>
    </citation>
    <scope>NUCLEOTIDE SEQUENCE [LARGE SCALE GENOMIC DNA]</scope>
    <source>
        <strain evidence="8">DSM 23976 / ICMP 18418 / T49</strain>
    </source>
</reference>
<evidence type="ECO:0000256" key="3">
    <source>
        <dbReference type="ARBA" id="ARBA00018569"/>
    </source>
</evidence>
<dbReference type="AlphaFoldDB" id="S0EZ51"/>
<dbReference type="Proteomes" id="UP000014227">
    <property type="component" value="Chromosome I"/>
</dbReference>
<dbReference type="HOGENOM" id="CLU_1136475_0_0_0"/>
<dbReference type="Gene3D" id="3.40.50.720">
    <property type="entry name" value="NAD(P)-binding Rossmann-like Domain"/>
    <property type="match status" value="1"/>
</dbReference>
<evidence type="ECO:0000256" key="2">
    <source>
        <dbReference type="ARBA" id="ARBA00007637"/>
    </source>
</evidence>
<dbReference type="eggNOG" id="COG0451">
    <property type="taxonomic scope" value="Bacteria"/>
</dbReference>
<keyword evidence="8" id="KW-1185">Reference proteome</keyword>
<evidence type="ECO:0000259" key="6">
    <source>
        <dbReference type="Pfam" id="PF01370"/>
    </source>
</evidence>
<comment type="pathway">
    <text evidence="1">Carbohydrate metabolism; galactose metabolism.</text>
</comment>
<gene>
    <name evidence="7" type="ORF">CCALI_01660</name>
</gene>
<comment type="similarity">
    <text evidence="2">Belongs to the NAD(P)-dependent epimerase/dehydratase family.</text>
</comment>
<dbReference type="STRING" id="454171.CP488_02433"/>
<dbReference type="InterPro" id="IPR036291">
    <property type="entry name" value="NAD(P)-bd_dom_sf"/>
</dbReference>
<feature type="domain" description="NAD-dependent epimerase/dehydratase" evidence="6">
    <location>
        <begin position="4"/>
        <end position="182"/>
    </location>
</feature>
<accession>S0EZ51</accession>